<dbReference type="EMBL" id="ML769526">
    <property type="protein sequence ID" value="KAE9395695.1"/>
    <property type="molecule type" value="Genomic_DNA"/>
</dbReference>
<sequence length="161" mass="17916">MAPTMDSAILKLLLLKEEHFFIIGCKTSTMLLRPKKNKSLSHEDRVSGQSISLVWINIRTDNLECISLGTSKISFSKVSIGIGCILGAIYTGSKMGNFRCSMCTNSMDTETAEMWVCASFKGPEDMLYCRRIHAPLNCLKVAGISKTWVYWTALDSTVQHP</sequence>
<protein>
    <submittedName>
        <fullName evidence="1">Uncharacterized protein</fullName>
    </submittedName>
</protein>
<evidence type="ECO:0000313" key="1">
    <source>
        <dbReference type="EMBL" id="KAE9395695.1"/>
    </source>
</evidence>
<reference evidence="1" key="1">
    <citation type="journal article" date="2019" name="Environ. Microbiol.">
        <title>Fungal ecological strategies reflected in gene transcription - a case study of two litter decomposers.</title>
        <authorList>
            <person name="Barbi F."/>
            <person name="Kohler A."/>
            <person name="Barry K."/>
            <person name="Baskaran P."/>
            <person name="Daum C."/>
            <person name="Fauchery L."/>
            <person name="Ihrmark K."/>
            <person name="Kuo A."/>
            <person name="LaButti K."/>
            <person name="Lipzen A."/>
            <person name="Morin E."/>
            <person name="Grigoriev I.V."/>
            <person name="Henrissat B."/>
            <person name="Lindahl B."/>
            <person name="Martin F."/>
        </authorList>
    </citation>
    <scope>NUCLEOTIDE SEQUENCE</scope>
    <source>
        <strain evidence="1">JB14</strain>
    </source>
</reference>
<proteinExistence type="predicted"/>
<evidence type="ECO:0000313" key="2">
    <source>
        <dbReference type="Proteomes" id="UP000799118"/>
    </source>
</evidence>
<name>A0A6A4HF67_9AGAR</name>
<organism evidence="1 2">
    <name type="scientific">Gymnopus androsaceus JB14</name>
    <dbReference type="NCBI Taxonomy" id="1447944"/>
    <lineage>
        <taxon>Eukaryota</taxon>
        <taxon>Fungi</taxon>
        <taxon>Dikarya</taxon>
        <taxon>Basidiomycota</taxon>
        <taxon>Agaricomycotina</taxon>
        <taxon>Agaricomycetes</taxon>
        <taxon>Agaricomycetidae</taxon>
        <taxon>Agaricales</taxon>
        <taxon>Marasmiineae</taxon>
        <taxon>Omphalotaceae</taxon>
        <taxon>Gymnopus</taxon>
    </lineage>
</organism>
<keyword evidence="2" id="KW-1185">Reference proteome</keyword>
<accession>A0A6A4HF67</accession>
<dbReference type="Proteomes" id="UP000799118">
    <property type="component" value="Unassembled WGS sequence"/>
</dbReference>
<dbReference type="AlphaFoldDB" id="A0A6A4HF67"/>
<gene>
    <name evidence="1" type="ORF">BT96DRAFT_942218</name>
</gene>